<keyword evidence="2" id="KW-0479">Metal-binding</keyword>
<evidence type="ECO:0000256" key="5">
    <source>
        <dbReference type="ARBA" id="ARBA00023125"/>
    </source>
</evidence>
<accession>A0ABN8NBL3</accession>
<reference evidence="10 11" key="1">
    <citation type="submission" date="2022-05" db="EMBL/GenBank/DDBJ databases">
        <authorList>
            <consortium name="Genoscope - CEA"/>
            <person name="William W."/>
        </authorList>
    </citation>
    <scope>NUCLEOTIDE SEQUENCE [LARGE SCALE GENOMIC DNA]</scope>
</reference>
<dbReference type="InterPro" id="IPR038441">
    <property type="entry name" value="THAP_Znf_sf"/>
</dbReference>
<dbReference type="InterPro" id="IPR027806">
    <property type="entry name" value="HARBI1_dom"/>
</dbReference>
<dbReference type="PANTHER" id="PTHR23080">
    <property type="entry name" value="THAP DOMAIN PROTEIN"/>
    <property type="match status" value="1"/>
</dbReference>
<feature type="domain" description="THAP-type" evidence="9">
    <location>
        <begin position="1"/>
        <end position="88"/>
    </location>
</feature>
<evidence type="ECO:0000313" key="10">
    <source>
        <dbReference type="EMBL" id="CAH3047537.1"/>
    </source>
</evidence>
<gene>
    <name evidence="10" type="ORF">PEVE_00041425</name>
</gene>
<evidence type="ECO:0000256" key="1">
    <source>
        <dbReference type="ARBA" id="ARBA00001968"/>
    </source>
</evidence>
<organism evidence="10 11">
    <name type="scientific">Porites evermanni</name>
    <dbReference type="NCBI Taxonomy" id="104178"/>
    <lineage>
        <taxon>Eukaryota</taxon>
        <taxon>Metazoa</taxon>
        <taxon>Cnidaria</taxon>
        <taxon>Anthozoa</taxon>
        <taxon>Hexacorallia</taxon>
        <taxon>Scleractinia</taxon>
        <taxon>Fungiina</taxon>
        <taxon>Poritidae</taxon>
        <taxon>Porites</taxon>
    </lineage>
</organism>
<comment type="cofactor">
    <cofactor evidence="1">
        <name>a divalent metal cation</name>
        <dbReference type="ChEBI" id="CHEBI:60240"/>
    </cofactor>
</comment>
<protein>
    <recommendedName>
        <fullName evidence="9">THAP-type domain-containing protein</fullName>
    </recommendedName>
</protein>
<keyword evidence="4" id="KW-0862">Zinc</keyword>
<keyword evidence="3 6" id="KW-0863">Zinc-finger</keyword>
<evidence type="ECO:0000256" key="4">
    <source>
        <dbReference type="ARBA" id="ARBA00022833"/>
    </source>
</evidence>
<evidence type="ECO:0000256" key="7">
    <source>
        <dbReference type="SAM" id="Coils"/>
    </source>
</evidence>
<sequence length="514" mass="58798">MPTHCCVPECTKKGCREEDGRKVSFFKFPDHVGRRKQWLHAIRREEGKHFRITKATKVCSRHFRPECDFVKTLAGRTELRENAVPSKFAWTRSSPRKRKVPAVRESIDETSRNLFEETGTNDEPENSENCVDEGENRIEERETVESILSENLKMDAETQTTEPKEGTETSLIQQIVDLESNLERAKRRIESLQNQVFTIERFQSSDASIHFYTGFPNWKVFMSVFRYLNPGDMGENITYWLSSRKNVSASVYEEVAANGSKKGRSRSLRPIDEYFLVMCRLRQGFPEEHLSHLFDISTSTVSRIFISWINFMYLRLGQLNIWPTRQVINETMPEDFKQKYSSTRVIIDCTEVRCQMPSSLHLNGELFSNYKHHTTLKGLIGISPGGAITFISQLYTGSISDREIVVRSGLLDLPLQDGDSVMADKGFTIEDLLPLGVSLNIPPFLGSSNQMPAQDVVRTQEIASLRIHVERAINNIKNFHIWDGVVPLHQFGVVNQLWAVCAILCNAQPNIISI</sequence>
<dbReference type="PANTHER" id="PTHR23080:SF133">
    <property type="entry name" value="SI:CH211-262I1.5-RELATED"/>
    <property type="match status" value="1"/>
</dbReference>
<proteinExistence type="predicted"/>
<evidence type="ECO:0000256" key="3">
    <source>
        <dbReference type="ARBA" id="ARBA00022771"/>
    </source>
</evidence>
<dbReference type="InterPro" id="IPR027805">
    <property type="entry name" value="Transposase_HTH_dom"/>
</dbReference>
<dbReference type="Gene3D" id="6.20.210.20">
    <property type="entry name" value="THAP domain"/>
    <property type="match status" value="1"/>
</dbReference>
<feature type="region of interest" description="Disordered" evidence="8">
    <location>
        <begin position="114"/>
        <end position="168"/>
    </location>
</feature>
<feature type="compositionally biased region" description="Acidic residues" evidence="8">
    <location>
        <begin position="119"/>
        <end position="133"/>
    </location>
</feature>
<dbReference type="Pfam" id="PF13613">
    <property type="entry name" value="HTH_Tnp_4"/>
    <property type="match status" value="1"/>
</dbReference>
<feature type="coiled-coil region" evidence="7">
    <location>
        <begin position="168"/>
        <end position="202"/>
    </location>
</feature>
<evidence type="ECO:0000256" key="8">
    <source>
        <dbReference type="SAM" id="MobiDB-lite"/>
    </source>
</evidence>
<evidence type="ECO:0000256" key="2">
    <source>
        <dbReference type="ARBA" id="ARBA00022723"/>
    </source>
</evidence>
<name>A0ABN8NBL3_9CNID</name>
<dbReference type="Pfam" id="PF13359">
    <property type="entry name" value="DDE_Tnp_4"/>
    <property type="match status" value="1"/>
</dbReference>
<dbReference type="SMART" id="SM00980">
    <property type="entry name" value="THAP"/>
    <property type="match status" value="1"/>
</dbReference>
<dbReference type="SMART" id="SM00692">
    <property type="entry name" value="DM3"/>
    <property type="match status" value="1"/>
</dbReference>
<comment type="caution">
    <text evidence="10">The sequence shown here is derived from an EMBL/GenBank/DDBJ whole genome shotgun (WGS) entry which is preliminary data.</text>
</comment>
<dbReference type="SUPFAM" id="SSF57716">
    <property type="entry name" value="Glucocorticoid receptor-like (DNA-binding domain)"/>
    <property type="match status" value="1"/>
</dbReference>
<evidence type="ECO:0000259" key="9">
    <source>
        <dbReference type="PROSITE" id="PS50950"/>
    </source>
</evidence>
<dbReference type="EMBL" id="CALNXI010000786">
    <property type="protein sequence ID" value="CAH3047537.1"/>
    <property type="molecule type" value="Genomic_DNA"/>
</dbReference>
<dbReference type="PROSITE" id="PS50950">
    <property type="entry name" value="ZF_THAP"/>
    <property type="match status" value="1"/>
</dbReference>
<evidence type="ECO:0000256" key="6">
    <source>
        <dbReference type="PROSITE-ProRule" id="PRU00309"/>
    </source>
</evidence>
<keyword evidence="7" id="KW-0175">Coiled coil</keyword>
<dbReference type="Pfam" id="PF05485">
    <property type="entry name" value="THAP"/>
    <property type="match status" value="1"/>
</dbReference>
<keyword evidence="5 6" id="KW-0238">DNA-binding</keyword>
<feature type="compositionally biased region" description="Basic and acidic residues" evidence="8">
    <location>
        <begin position="134"/>
        <end position="144"/>
    </location>
</feature>
<dbReference type="Proteomes" id="UP001159427">
    <property type="component" value="Unassembled WGS sequence"/>
</dbReference>
<evidence type="ECO:0000313" key="11">
    <source>
        <dbReference type="Proteomes" id="UP001159427"/>
    </source>
</evidence>
<feature type="compositionally biased region" description="Basic and acidic residues" evidence="8">
    <location>
        <begin position="152"/>
        <end position="167"/>
    </location>
</feature>
<dbReference type="InterPro" id="IPR006612">
    <property type="entry name" value="THAP_Znf"/>
</dbReference>
<keyword evidence="11" id="KW-1185">Reference proteome</keyword>